<sequence>MCEVRTETRYFNKAVCLVCGHQDKVYHSSKEEYQEVTVCPKCNGAFVDMWKLGKYEKHINQHKECEHKYRLMDSKTTKIQADNRQVSIHILGSFYCEKCLDIQFRGKIEEGEKKRCN</sequence>
<evidence type="ECO:0000313" key="2">
    <source>
        <dbReference type="Proteomes" id="UP000305222"/>
    </source>
</evidence>
<proteinExistence type="predicted"/>
<dbReference type="Proteomes" id="UP000305222">
    <property type="component" value="Unassembled WGS sequence"/>
</dbReference>
<dbReference type="AlphaFoldDB" id="A0A4U3B6F0"/>
<name>A0A4U3B6F0_9BACI</name>
<comment type="caution">
    <text evidence="1">The sequence shown here is derived from an EMBL/GenBank/DDBJ whole genome shotgun (WGS) entry which is preliminary data.</text>
</comment>
<protein>
    <submittedName>
        <fullName evidence="1">Uncharacterized protein</fullName>
    </submittedName>
</protein>
<dbReference type="EMBL" id="SZON01000238">
    <property type="protein sequence ID" value="TKI97304.1"/>
    <property type="molecule type" value="Genomic_DNA"/>
</dbReference>
<organism evidence="1 2">
    <name type="scientific">Bacillus wiedmannii</name>
    <dbReference type="NCBI Taxonomy" id="1890302"/>
    <lineage>
        <taxon>Bacteria</taxon>
        <taxon>Bacillati</taxon>
        <taxon>Bacillota</taxon>
        <taxon>Bacilli</taxon>
        <taxon>Bacillales</taxon>
        <taxon>Bacillaceae</taxon>
        <taxon>Bacillus</taxon>
        <taxon>Bacillus cereus group</taxon>
    </lineage>
</organism>
<accession>A0A4U3B6F0</accession>
<gene>
    <name evidence="1" type="ORF">FC699_08050</name>
</gene>
<reference evidence="1 2" key="1">
    <citation type="journal article" date="2019" name="Environ. Microbiol.">
        <title>An active ?-lactamase is a part of an orchestrated cell wall stress resistance network of Bacillus subtilis and related rhizosphere species.</title>
        <authorList>
            <person name="Bucher T."/>
            <person name="Keren-Paz A."/>
            <person name="Hausser J."/>
            <person name="Olender T."/>
            <person name="Cytryn E."/>
            <person name="Kolodkin-Gal I."/>
        </authorList>
    </citation>
    <scope>NUCLEOTIDE SEQUENCE [LARGE SCALE GENOMIC DNA]</scope>
    <source>
        <strain evidence="1 2">I5</strain>
    </source>
</reference>
<evidence type="ECO:0000313" key="1">
    <source>
        <dbReference type="EMBL" id="TKI97304.1"/>
    </source>
</evidence>